<comment type="similarity">
    <text evidence="4">Belongs to the protein kinase superfamily. TKL Ser/Thr protein kinase family. TGFB receptor subfamily.</text>
</comment>
<evidence type="ECO:0000256" key="11">
    <source>
        <dbReference type="ARBA" id="ARBA00022777"/>
    </source>
</evidence>
<keyword evidence="10" id="KW-0547">Nucleotide-binding</keyword>
<keyword evidence="13" id="KW-0460">Magnesium</keyword>
<evidence type="ECO:0000256" key="3">
    <source>
        <dbReference type="ARBA" id="ARBA00004479"/>
    </source>
</evidence>
<keyword evidence="14" id="KW-1133">Transmembrane helix</keyword>
<evidence type="ECO:0000256" key="7">
    <source>
        <dbReference type="ARBA" id="ARBA00022679"/>
    </source>
</evidence>
<evidence type="ECO:0000313" key="19">
    <source>
        <dbReference type="Proteomes" id="UP001469553"/>
    </source>
</evidence>
<comment type="cofactor">
    <cofactor evidence="2">
        <name>Mg(2+)</name>
        <dbReference type="ChEBI" id="CHEBI:18420"/>
    </cofactor>
</comment>
<evidence type="ECO:0000256" key="8">
    <source>
        <dbReference type="ARBA" id="ARBA00022692"/>
    </source>
</evidence>
<evidence type="ECO:0000256" key="15">
    <source>
        <dbReference type="ARBA" id="ARBA00023136"/>
    </source>
</evidence>
<dbReference type="SUPFAM" id="SSF56112">
    <property type="entry name" value="Protein kinase-like (PK-like)"/>
    <property type="match status" value="1"/>
</dbReference>
<gene>
    <name evidence="18" type="ORF">AMECASPLE_029334</name>
</gene>
<evidence type="ECO:0000256" key="6">
    <source>
        <dbReference type="ARBA" id="ARBA00022527"/>
    </source>
</evidence>
<organism evidence="18 19">
    <name type="scientific">Ameca splendens</name>
    <dbReference type="NCBI Taxonomy" id="208324"/>
    <lineage>
        <taxon>Eukaryota</taxon>
        <taxon>Metazoa</taxon>
        <taxon>Chordata</taxon>
        <taxon>Craniata</taxon>
        <taxon>Vertebrata</taxon>
        <taxon>Euteleostomi</taxon>
        <taxon>Actinopterygii</taxon>
        <taxon>Neopterygii</taxon>
        <taxon>Teleostei</taxon>
        <taxon>Neoteleostei</taxon>
        <taxon>Acanthomorphata</taxon>
        <taxon>Ovalentaria</taxon>
        <taxon>Atherinomorphae</taxon>
        <taxon>Cyprinodontiformes</taxon>
        <taxon>Goodeidae</taxon>
        <taxon>Ameca</taxon>
    </lineage>
</organism>
<evidence type="ECO:0000256" key="9">
    <source>
        <dbReference type="ARBA" id="ARBA00022729"/>
    </source>
</evidence>
<keyword evidence="9" id="KW-0732">Signal</keyword>
<evidence type="ECO:0000256" key="13">
    <source>
        <dbReference type="ARBA" id="ARBA00022842"/>
    </source>
</evidence>
<accession>A0ABV0Y661</accession>
<evidence type="ECO:0000256" key="16">
    <source>
        <dbReference type="ARBA" id="ARBA00023170"/>
    </source>
</evidence>
<protein>
    <recommendedName>
        <fullName evidence="5">receptor protein serine/threonine kinase</fullName>
        <ecNumber evidence="5">2.7.11.30</ecNumber>
    </recommendedName>
</protein>
<comment type="caution">
    <text evidence="18">The sequence shown here is derived from an EMBL/GenBank/DDBJ whole genome shotgun (WGS) entry which is preliminary data.</text>
</comment>
<keyword evidence="8" id="KW-0812">Transmembrane</keyword>
<evidence type="ECO:0000256" key="1">
    <source>
        <dbReference type="ARBA" id="ARBA00001936"/>
    </source>
</evidence>
<keyword evidence="15" id="KW-0472">Membrane</keyword>
<evidence type="ECO:0000259" key="17">
    <source>
        <dbReference type="PROSITE" id="PS50011"/>
    </source>
</evidence>
<proteinExistence type="inferred from homology"/>
<dbReference type="Gene3D" id="1.10.510.10">
    <property type="entry name" value="Transferase(Phosphotransferase) domain 1"/>
    <property type="match status" value="1"/>
</dbReference>
<dbReference type="PANTHER" id="PTHR23255">
    <property type="entry name" value="TRANSFORMING GROWTH FACTOR-BETA RECEPTOR TYPE I AND II"/>
    <property type="match status" value="1"/>
</dbReference>
<dbReference type="InterPro" id="IPR000333">
    <property type="entry name" value="TGFB_receptor"/>
</dbReference>
<name>A0ABV0Y661_9TELE</name>
<comment type="cofactor">
    <cofactor evidence="1">
        <name>Mn(2+)</name>
        <dbReference type="ChEBI" id="CHEBI:29035"/>
    </cofactor>
</comment>
<evidence type="ECO:0000256" key="4">
    <source>
        <dbReference type="ARBA" id="ARBA00009605"/>
    </source>
</evidence>
<dbReference type="InterPro" id="IPR011009">
    <property type="entry name" value="Kinase-like_dom_sf"/>
</dbReference>
<dbReference type="InterPro" id="IPR000719">
    <property type="entry name" value="Prot_kinase_dom"/>
</dbReference>
<keyword evidence="7" id="KW-0808">Transferase</keyword>
<evidence type="ECO:0000256" key="10">
    <source>
        <dbReference type="ARBA" id="ARBA00022741"/>
    </source>
</evidence>
<reference evidence="18 19" key="1">
    <citation type="submission" date="2021-06" db="EMBL/GenBank/DDBJ databases">
        <authorList>
            <person name="Palmer J.M."/>
        </authorList>
    </citation>
    <scope>NUCLEOTIDE SEQUENCE [LARGE SCALE GENOMIC DNA]</scope>
    <source>
        <strain evidence="18 19">AS_MEX2019</strain>
        <tissue evidence="18">Muscle</tissue>
    </source>
</reference>
<dbReference type="EC" id="2.7.11.30" evidence="5"/>
<keyword evidence="11" id="KW-0418">Kinase</keyword>
<dbReference type="Proteomes" id="UP001469553">
    <property type="component" value="Unassembled WGS sequence"/>
</dbReference>
<evidence type="ECO:0000256" key="5">
    <source>
        <dbReference type="ARBA" id="ARBA00012401"/>
    </source>
</evidence>
<evidence type="ECO:0000256" key="14">
    <source>
        <dbReference type="ARBA" id="ARBA00022989"/>
    </source>
</evidence>
<dbReference type="EMBL" id="JAHRIP010022153">
    <property type="protein sequence ID" value="MEQ2289068.1"/>
    <property type="molecule type" value="Genomic_DNA"/>
</dbReference>
<keyword evidence="6" id="KW-0723">Serine/threonine-protein kinase</keyword>
<keyword evidence="19" id="KW-1185">Reference proteome</keyword>
<keyword evidence="16" id="KW-0675">Receptor</keyword>
<feature type="domain" description="Protein kinase" evidence="17">
    <location>
        <begin position="1"/>
        <end position="194"/>
    </location>
</feature>
<keyword evidence="12" id="KW-0067">ATP-binding</keyword>
<evidence type="ECO:0000256" key="12">
    <source>
        <dbReference type="ARBA" id="ARBA00022840"/>
    </source>
</evidence>
<evidence type="ECO:0000256" key="2">
    <source>
        <dbReference type="ARBA" id="ARBA00001946"/>
    </source>
</evidence>
<dbReference type="PROSITE" id="PS50011">
    <property type="entry name" value="PROTEIN_KINASE_DOM"/>
    <property type="match status" value="1"/>
</dbReference>
<dbReference type="PANTHER" id="PTHR23255:SF61">
    <property type="entry name" value="TGF-BETA RECEPTOR TYPE-1"/>
    <property type="match status" value="1"/>
</dbReference>
<sequence length="194" mass="23143">MEKRQDTFLHRFVSEPYPELWAFLQKLLLLSHGQAARTRYRIHLENERRKKASKAKSQRRRAMDEHLEQLKKSKMAIQEVSEVLTRDADKHPLQLYMAPEVLDDSINMKHFESFKRADIYAMGLVFWEIASRCSVGGIHEDYQLPYYDLVQSDPSVEEMRKVVCEQKLRPNIPNRWQSCEVGYMMRHLSLNHFF</sequence>
<evidence type="ECO:0000313" key="18">
    <source>
        <dbReference type="EMBL" id="MEQ2289068.1"/>
    </source>
</evidence>
<comment type="subcellular location">
    <subcellularLocation>
        <location evidence="3">Membrane</location>
        <topology evidence="3">Single-pass type I membrane protein</topology>
    </subcellularLocation>
</comment>